<comment type="caution">
    <text evidence="6">The sequence shown here is derived from an EMBL/GenBank/DDBJ whole genome shotgun (WGS) entry which is preliminary data.</text>
</comment>
<dbReference type="InterPro" id="IPR011041">
    <property type="entry name" value="Quinoprot_gluc/sorb_DH_b-prop"/>
</dbReference>
<feature type="signal peptide" evidence="3">
    <location>
        <begin position="1"/>
        <end position="45"/>
    </location>
</feature>
<feature type="domain" description="CBM6" evidence="5">
    <location>
        <begin position="970"/>
        <end position="1096"/>
    </location>
</feature>
<dbReference type="Gene3D" id="2.60.40.10">
    <property type="entry name" value="Immunoglobulins"/>
    <property type="match status" value="3"/>
</dbReference>
<gene>
    <name evidence="6" type="ORF">G443_003901</name>
</gene>
<dbReference type="InterPro" id="IPR006584">
    <property type="entry name" value="Cellulose-bd_IV"/>
</dbReference>
<dbReference type="Pfam" id="PF06439">
    <property type="entry name" value="3keto-disac_hyd"/>
    <property type="match status" value="1"/>
</dbReference>
<dbReference type="PROSITE" id="PS50093">
    <property type="entry name" value="PKD"/>
    <property type="match status" value="1"/>
</dbReference>
<dbReference type="InterPro" id="IPR000601">
    <property type="entry name" value="PKD_dom"/>
</dbReference>
<organism evidence="6 7">
    <name type="scientific">Actinoalloteichus caeruleus DSM 43889</name>
    <dbReference type="NCBI Taxonomy" id="1120930"/>
    <lineage>
        <taxon>Bacteria</taxon>
        <taxon>Bacillati</taxon>
        <taxon>Actinomycetota</taxon>
        <taxon>Actinomycetes</taxon>
        <taxon>Pseudonocardiales</taxon>
        <taxon>Pseudonocardiaceae</taxon>
        <taxon>Actinoalloteichus</taxon>
        <taxon>Actinoalloteichus cyanogriseus</taxon>
    </lineage>
</organism>
<dbReference type="EMBL" id="AUBJ02000001">
    <property type="protein sequence ID" value="MCP2333631.1"/>
    <property type="molecule type" value="Genomic_DNA"/>
</dbReference>
<feature type="region of interest" description="Disordered" evidence="2">
    <location>
        <begin position="1"/>
        <end position="25"/>
    </location>
</feature>
<evidence type="ECO:0000256" key="2">
    <source>
        <dbReference type="SAM" id="MobiDB-lite"/>
    </source>
</evidence>
<dbReference type="Gene3D" id="2.120.10.30">
    <property type="entry name" value="TolB, C-terminal domain"/>
    <property type="match status" value="1"/>
</dbReference>
<dbReference type="InterPro" id="IPR012938">
    <property type="entry name" value="Glc/Sorbosone_DH"/>
</dbReference>
<dbReference type="SUPFAM" id="SSF49785">
    <property type="entry name" value="Galactose-binding domain-like"/>
    <property type="match status" value="1"/>
</dbReference>
<dbReference type="CDD" id="cd04084">
    <property type="entry name" value="CBM6_xylanase-like"/>
    <property type="match status" value="1"/>
</dbReference>
<evidence type="ECO:0000313" key="7">
    <source>
        <dbReference type="Proteomes" id="UP000791080"/>
    </source>
</evidence>
<name>A0ABT1JNB6_ACTCY</name>
<reference evidence="6 7" key="1">
    <citation type="submission" date="2013-07" db="EMBL/GenBank/DDBJ databases">
        <authorList>
            <consortium name="DOE Joint Genome Institute"/>
            <person name="Reeve W."/>
            <person name="Huntemann M."/>
            <person name="Han J."/>
            <person name="Chen A."/>
            <person name="Kyrpides N."/>
            <person name="Mavromatis K."/>
            <person name="Markowitz V."/>
            <person name="Palaniappan K."/>
            <person name="Ivanova N."/>
            <person name="Schaumberg A."/>
            <person name="Pati A."/>
            <person name="Liolios K."/>
            <person name="Nordberg H.P."/>
            <person name="Cantor M.N."/>
            <person name="Hua S.X."/>
            <person name="Woyke T."/>
        </authorList>
    </citation>
    <scope>NUCLEOTIDE SEQUENCE [LARGE SCALE GENOMIC DNA]</scope>
    <source>
        <strain evidence="6 7">DSM 43889</strain>
    </source>
</reference>
<dbReference type="PANTHER" id="PTHR40469">
    <property type="entry name" value="SECRETED GLYCOSYL HYDROLASE"/>
    <property type="match status" value="1"/>
</dbReference>
<dbReference type="SUPFAM" id="SSF49299">
    <property type="entry name" value="PKD domain"/>
    <property type="match status" value="1"/>
</dbReference>
<keyword evidence="7" id="KW-1185">Reference proteome</keyword>
<proteinExistence type="predicted"/>
<dbReference type="Pfam" id="PF03422">
    <property type="entry name" value="CBM_6"/>
    <property type="match status" value="1"/>
</dbReference>
<evidence type="ECO:0000313" key="6">
    <source>
        <dbReference type="EMBL" id="MCP2333631.1"/>
    </source>
</evidence>
<dbReference type="Proteomes" id="UP000791080">
    <property type="component" value="Unassembled WGS sequence"/>
</dbReference>
<dbReference type="InterPro" id="IPR013783">
    <property type="entry name" value="Ig-like_fold"/>
</dbReference>
<dbReference type="InterPro" id="IPR035986">
    <property type="entry name" value="PKD_dom_sf"/>
</dbReference>
<dbReference type="SMART" id="SM00606">
    <property type="entry name" value="CBD_IV"/>
    <property type="match status" value="1"/>
</dbReference>
<dbReference type="InterPro" id="IPR054470">
    <property type="entry name" value="FIMAH_dom"/>
</dbReference>
<dbReference type="SMART" id="SM00089">
    <property type="entry name" value="PKD"/>
    <property type="match status" value="1"/>
</dbReference>
<dbReference type="InterPro" id="IPR011042">
    <property type="entry name" value="6-blade_b-propeller_TolB-like"/>
</dbReference>
<dbReference type="InterPro" id="IPR022409">
    <property type="entry name" value="PKD/Chitinase_dom"/>
</dbReference>
<reference evidence="6 7" key="2">
    <citation type="submission" date="2022-06" db="EMBL/GenBank/DDBJ databases">
        <title>Genomic Encyclopedia of Type Strains, Phase I: the one thousand microbial genomes (KMG-I) project.</title>
        <authorList>
            <person name="Kyrpides N."/>
        </authorList>
    </citation>
    <scope>NUCLEOTIDE SEQUENCE [LARGE SCALE GENOMIC DNA]</scope>
    <source>
        <strain evidence="6 7">DSM 43889</strain>
    </source>
</reference>
<dbReference type="Pfam" id="PF18911">
    <property type="entry name" value="PKD_4"/>
    <property type="match status" value="1"/>
</dbReference>
<dbReference type="InterPro" id="IPR005084">
    <property type="entry name" value="CBM6"/>
</dbReference>
<dbReference type="InterPro" id="IPR008979">
    <property type="entry name" value="Galactose-bd-like_sf"/>
</dbReference>
<dbReference type="NCBIfam" id="NF047446">
    <property type="entry name" value="barrel_OmpL47"/>
    <property type="match status" value="2"/>
</dbReference>
<dbReference type="PANTHER" id="PTHR40469:SF2">
    <property type="entry name" value="GALACTOSE-BINDING DOMAIN-LIKE SUPERFAMILY PROTEIN"/>
    <property type="match status" value="1"/>
</dbReference>
<feature type="compositionally biased region" description="Low complexity" evidence="2">
    <location>
        <begin position="11"/>
        <end position="25"/>
    </location>
</feature>
<evidence type="ECO:0000259" key="4">
    <source>
        <dbReference type="PROSITE" id="PS50093"/>
    </source>
</evidence>
<accession>A0ABT1JNB6</accession>
<dbReference type="Gene3D" id="2.60.120.560">
    <property type="entry name" value="Exo-inulinase, domain 1"/>
    <property type="match status" value="1"/>
</dbReference>
<keyword evidence="1 3" id="KW-0732">Signal</keyword>
<dbReference type="CDD" id="cd00146">
    <property type="entry name" value="PKD"/>
    <property type="match status" value="1"/>
</dbReference>
<evidence type="ECO:0000256" key="1">
    <source>
        <dbReference type="ARBA" id="ARBA00022729"/>
    </source>
</evidence>
<dbReference type="PROSITE" id="PS51175">
    <property type="entry name" value="CBM6"/>
    <property type="match status" value="1"/>
</dbReference>
<sequence>MRRSLRGRGGSSATTGHRTRSRGTAARAGTLSLALLTALGGSAMAAAPVAVAADQPAEAATAANTFQPKPPIGFPVFDEDEHDHPGDDHEHDDHFHALVFSKTAGFRHDSIEAGVAAIEELGAEHGFHVDHTEDAEDFTEQNLGHYDVVVWLSTTGDVLNEEQQAAFEGYIQDGGGYAGVHAASDTEYDWPWYGELVGAYFDSHPQIQEATTVVTDHVHPSTAHLDEEWVRTDEWYNFQDNPRGDVHVLAALDEDSYDAGSGAMGHDHPIAWCQEFDGGRSWYTGGGHTIESFSEPAFLEHLLGGLRTAAGVAEADCKATVDSSFDQVTLAKGADQAGEPIALAVLPDRSVLHTARDGRVFHTTADGLNTLAARIPVYDHDEDGLQGIAVDPDFEDNRWVYLYYSPELDTPPGEAPENGTAEDFAPFIGHNTLSRFQLTEDNTLDLDSEQEIIHVEADRGICCHAGGEIDFDSEGNLYLSTGDDTNPFASSNYTPIDIRPDRNPAFDAQRSSANTNDLRGKLLRITVQEDGSYTVPEGNLFEPGTDKTRPEIYAMGFRNPFRFAIDRETDWIYLGDYGPDAGSPDPNRGPEGLVEFNLIKEPGNYGWPYCHGDNQAYNEYDFATGESGPLFDCDNPVNNSPNNTGLTELPPSVPAWIEYSGGSLPAFGSGSESPMGGPTYRYDPELESDTKFPEYYDGKNFAYEWGRGWIKELHHDAEGNLLKINPFFDSMDLVQPMNIEFGPDGSLYVLDYGSEWFGGSDDSALYRIDYTGGERTPVATISASVTSGHAPLTVEFDSAGSVDPAGGELAFEWEFGDGATATGATAEHTYTEEGVYTARLRATNDDERVGTAAVSISVGNTAPVVELNAPVHGGVFAFGERVPFEVTVTDPEDGEIDCSRVVVEYILGHDSHGHPLTRVNGCSGLIETPGEGGHGDDANVFGIINASYTDNGAGDLPPLTGSDEVVLQLKNKQAEFFTDSEGVTVLSKEGAGGGRVVGDIHDGDWISVDPVNLHQVDQIGFRIASGGIGGTIEVRVGAPDGELISSVDVANTGGWENFETVGPVDITDPGGTNALYFVFTGDGDEALFDVDIIHFHGDGVADPGAGQPGCEPAEPEEGYRMLFDGTEDSLGGWKQAGPGEFVLQEDCTILSTGGMGLYWFEEEFEAYSLKLDWMMPGDDNSGVFVGFPDPGDDPWLAVNHGYEIQIDPTDEPDRTTGAIYGFQGADLEARDEALNPEGEWNSYEIVVQGQTIKVYLNDVLINDFTSTHPDRDLTSGHIGLQNHGDVDDVFFRNVQIQEIVDSEAPTTSLSTDPAEADGAEGWFLTSPEVTLDASDEGSGVATTEYRIGDGDWTEYTEPFALPGDGVHTVEYRSTDVAGNVEEPGTAELRVDTTAPLTTADFADPNEAGWHDADVVVELAAEDGTSGVARVEWTLDGEDWAEYTEPVQVSGDGEHTLRYRAVDVAGNVEADKAATIMIDATAPTLLVSGVANGVVYGNATDLVLSWHAEDETSGIDSVSGTLNGEAVLSGRVLPLYQLALGTHTLSVSATDNAGNTAEQSLVFATTTSLRDVGQLVDRFRLTNRLSLSGHAALAGQLTAARIAEATGDELGAINELREFVALAGDAELVRDAEVRSVLVRDAEAIIASIEGVAVLDMAVNAVDRD</sequence>
<feature type="chain" id="PRO_5046624532" evidence="3">
    <location>
        <begin position="46"/>
        <end position="1664"/>
    </location>
</feature>
<evidence type="ECO:0000256" key="3">
    <source>
        <dbReference type="SAM" id="SignalP"/>
    </source>
</evidence>
<dbReference type="Gene3D" id="2.60.120.260">
    <property type="entry name" value="Galactose-binding domain-like"/>
    <property type="match status" value="1"/>
</dbReference>
<dbReference type="InterPro" id="IPR058094">
    <property type="entry name" value="Ig-like_OmpL47-like"/>
</dbReference>
<dbReference type="Gene3D" id="3.40.50.880">
    <property type="match status" value="1"/>
</dbReference>
<dbReference type="Gene3D" id="3.30.1920.20">
    <property type="match status" value="1"/>
</dbReference>
<dbReference type="InterPro" id="IPR010496">
    <property type="entry name" value="AL/BT2_dom"/>
</dbReference>
<dbReference type="Pfam" id="PF07995">
    <property type="entry name" value="GSDH"/>
    <property type="match status" value="1"/>
</dbReference>
<dbReference type="Pfam" id="PF22888">
    <property type="entry name" value="FIMAH"/>
    <property type="match status" value="1"/>
</dbReference>
<dbReference type="SUPFAM" id="SSF50952">
    <property type="entry name" value="Soluble quinoprotein glucose dehydrogenase"/>
    <property type="match status" value="1"/>
</dbReference>
<dbReference type="InterPro" id="IPR029010">
    <property type="entry name" value="ThuA-like"/>
</dbReference>
<protein>
    <submittedName>
        <fullName evidence="6">Glucose/arabinose dehydrogenase, beta-propeller fold</fullName>
    </submittedName>
</protein>
<feature type="domain" description="PKD" evidence="4">
    <location>
        <begin position="777"/>
        <end position="858"/>
    </location>
</feature>
<dbReference type="SUPFAM" id="SSF52317">
    <property type="entry name" value="Class I glutamine amidotransferase-like"/>
    <property type="match status" value="1"/>
</dbReference>
<dbReference type="InterPro" id="IPR029062">
    <property type="entry name" value="Class_I_gatase-like"/>
</dbReference>
<evidence type="ECO:0000259" key="5">
    <source>
        <dbReference type="PROSITE" id="PS51175"/>
    </source>
</evidence>
<dbReference type="Pfam" id="PF06283">
    <property type="entry name" value="ThuA"/>
    <property type="match status" value="1"/>
</dbReference>